<proteinExistence type="predicted"/>
<dbReference type="EMBL" id="AGBZ02000001">
    <property type="protein sequence ID" value="KAI92822.1"/>
    <property type="molecule type" value="Genomic_DNA"/>
</dbReference>
<keyword evidence="1" id="KW-0732">Signal</keyword>
<accession>A0AAI9T3Y7</accession>
<dbReference type="AlphaFoldDB" id="A0AAI9T3Y7"/>
<evidence type="ECO:0008006" key="4">
    <source>
        <dbReference type="Google" id="ProtNLM"/>
    </source>
</evidence>
<dbReference type="Proteomes" id="UP000004057">
    <property type="component" value="Unassembled WGS sequence"/>
</dbReference>
<name>A0AAI9T3Y7_SPIME</name>
<evidence type="ECO:0000256" key="1">
    <source>
        <dbReference type="SAM" id="SignalP"/>
    </source>
</evidence>
<comment type="caution">
    <text evidence="2">The sequence shown here is derived from an EMBL/GenBank/DDBJ whole genome shotgun (WGS) entry which is preliminary data.</text>
</comment>
<gene>
    <name evidence="2" type="ORF">SPM_002115</name>
</gene>
<organism evidence="2 3">
    <name type="scientific">Spiroplasma melliferum KC3</name>
    <dbReference type="NCBI Taxonomy" id="570509"/>
    <lineage>
        <taxon>Bacteria</taxon>
        <taxon>Bacillati</taxon>
        <taxon>Mycoplasmatota</taxon>
        <taxon>Mollicutes</taxon>
        <taxon>Entomoplasmatales</taxon>
        <taxon>Spiroplasmataceae</taxon>
        <taxon>Spiroplasma</taxon>
    </lineage>
</organism>
<protein>
    <recommendedName>
        <fullName evidence="4">Lipoprotein</fullName>
    </recommendedName>
</protein>
<reference evidence="2 3" key="1">
    <citation type="journal article" date="2012" name="J. Proteome Res.">
        <title>Application of Spiroplasma melliferum proteogenomic profiling for the discovery of virulence factors and pathogenicity mechanisms in host-associated spiroplasmas.</title>
        <authorList>
            <person name="Alexeev D."/>
            <person name="Kostrjukova E."/>
            <person name="Aliper A."/>
            <person name="Popenko A."/>
            <person name="Bazaleev N."/>
            <person name="Tyakht A."/>
            <person name="Selezneva O."/>
            <person name="Akopian T."/>
            <person name="Prichodko E."/>
            <person name="Kondratov I."/>
            <person name="Chukin M."/>
            <person name="Demina I."/>
            <person name="Galyamina M."/>
            <person name="Kamashev D."/>
            <person name="Vanyushkina A."/>
            <person name="Ladygina V."/>
            <person name="Levitskii S."/>
            <person name="Lazarev V."/>
            <person name="Govorun V."/>
        </authorList>
    </citation>
    <scope>NUCLEOTIDE SEQUENCE [LARGE SCALE GENOMIC DNA]</scope>
    <source>
        <strain evidence="2 3">KC3</strain>
    </source>
</reference>
<dbReference type="PROSITE" id="PS51257">
    <property type="entry name" value="PROKAR_LIPOPROTEIN"/>
    <property type="match status" value="1"/>
</dbReference>
<feature type="signal peptide" evidence="1">
    <location>
        <begin position="1"/>
        <end position="22"/>
    </location>
</feature>
<dbReference type="RefSeq" id="WP_004027958.1">
    <property type="nucleotide sequence ID" value="NZ_AGBZ02000001.1"/>
</dbReference>
<feature type="chain" id="PRO_5042588547" description="Lipoprotein" evidence="1">
    <location>
        <begin position="23"/>
        <end position="749"/>
    </location>
</feature>
<sequence length="749" mass="84264">MKKLLSSLSSMILVGATAFGTAACSTKEKNNQHKDENGDSIWAWIPGIFGGKKITSPDIWSVLENPFVNAGNGKWTNDPTQWDGATRIKMSVQLMQILSVAILANPDKFFVTDKTTIGDIADYKNLKDILKKQWQLLVTNTDNTVEKKKQSFKDSDKKNWEKKYHDFLDANYKDISGASGSKKYEIEEQNYKAAIMTTGADGGISASQMLTNVLLNNNMRVYRQNNTESAVKILENFASFLKNGNKAEDWNINNQNLRTQLALAFSWDQNNKQFIDNLSSLTIEEINTRITTIATDLKTFNYDINKYMSNNHPPVATPIFENSSKTSVGTPQLSETYDVGQLSLFQKYMIEKWFQNEKPLAISTITYAFKSGATPTDTGFTADSFDETTKTQIKKDLGTLASAKNWEEFTTNSEGTVTPSTDLLTLSTQADSVKSNILKSSVYNSINAPGEAAPTDINDVVNKISRKNPTDPISANWKIGTTNDIVISFFDTNGLNLVHIDGHEYLQDADPSSYNSYDTNWQFKSLNYSSNFYSSLEDKSEIMTVDKSKQKMNTQFSNAQYLWYLVNRSLVNSSNNSKLKFNVLNEVKKYATLSSSSGSADDKTWWFWIYDFFSNFNNKILTNGAGPQEWLKNFLTFKDSEGHATNHDWFISIINAMSTNLAGGAVQRLYSSFETENKTIEKYKMGGPAAKIDPKTIVEKISTAKIWHEEIGLNYAGSIISIKTPFWVHQFPPVTTNPTKYYYKSGGKW</sequence>
<evidence type="ECO:0000313" key="2">
    <source>
        <dbReference type="EMBL" id="KAI92822.1"/>
    </source>
</evidence>
<evidence type="ECO:0000313" key="3">
    <source>
        <dbReference type="Proteomes" id="UP000004057"/>
    </source>
</evidence>